<dbReference type="Proteomes" id="UP000749040">
    <property type="component" value="Unassembled WGS sequence"/>
</dbReference>
<evidence type="ECO:0000313" key="3">
    <source>
        <dbReference type="EMBL" id="MBM9509858.1"/>
    </source>
</evidence>
<organism evidence="3 4">
    <name type="scientific">Actinacidiphila acididurans</name>
    <dbReference type="NCBI Taxonomy" id="2784346"/>
    <lineage>
        <taxon>Bacteria</taxon>
        <taxon>Bacillati</taxon>
        <taxon>Actinomycetota</taxon>
        <taxon>Actinomycetes</taxon>
        <taxon>Kitasatosporales</taxon>
        <taxon>Streptomycetaceae</taxon>
        <taxon>Actinacidiphila</taxon>
    </lineage>
</organism>
<dbReference type="EMBL" id="JADKYB010000029">
    <property type="protein sequence ID" value="MBM9509858.1"/>
    <property type="molecule type" value="Genomic_DNA"/>
</dbReference>
<dbReference type="PANTHER" id="PTHR43755">
    <property type="match status" value="1"/>
</dbReference>
<dbReference type="InterPro" id="IPR052541">
    <property type="entry name" value="SQRD"/>
</dbReference>
<keyword evidence="4" id="KW-1185">Reference proteome</keyword>
<dbReference type="RefSeq" id="WP_205363367.1">
    <property type="nucleotide sequence ID" value="NZ_JADKYB010000029.1"/>
</dbReference>
<dbReference type="InterPro" id="IPR023753">
    <property type="entry name" value="FAD/NAD-binding_dom"/>
</dbReference>
<evidence type="ECO:0000259" key="2">
    <source>
        <dbReference type="Pfam" id="PF07992"/>
    </source>
</evidence>
<dbReference type="Gene3D" id="3.50.50.60">
    <property type="entry name" value="FAD/NAD(P)-binding domain"/>
    <property type="match status" value="1"/>
</dbReference>
<dbReference type="PANTHER" id="PTHR43755:SF1">
    <property type="entry name" value="FAD-DEPENDENT PYRIDINE NUCLEOTIDE-DISULPHIDE OXIDOREDUCTASE"/>
    <property type="match status" value="1"/>
</dbReference>
<comment type="caution">
    <text evidence="3">The sequence shown here is derived from an EMBL/GenBank/DDBJ whole genome shotgun (WGS) entry which is preliminary data.</text>
</comment>
<protein>
    <submittedName>
        <fullName evidence="3">FAD-dependent oxidoreductase</fullName>
    </submittedName>
</protein>
<evidence type="ECO:0000256" key="1">
    <source>
        <dbReference type="SAM" id="MobiDB-lite"/>
    </source>
</evidence>
<reference evidence="3 4" key="1">
    <citation type="submission" date="2021-01" db="EMBL/GenBank/DDBJ databases">
        <title>Streptomyces acididurans sp. nov., isolated from a peat swamp forest soil.</title>
        <authorList>
            <person name="Chantavorakit T."/>
            <person name="Duangmal K."/>
        </authorList>
    </citation>
    <scope>NUCLEOTIDE SEQUENCE [LARGE SCALE GENOMIC DNA]</scope>
    <source>
        <strain evidence="3 4">KK5PA1</strain>
    </source>
</reference>
<accession>A0ABS2U6T6</accession>
<name>A0ABS2U6T6_9ACTN</name>
<evidence type="ECO:0000313" key="4">
    <source>
        <dbReference type="Proteomes" id="UP000749040"/>
    </source>
</evidence>
<dbReference type="Pfam" id="PF07992">
    <property type="entry name" value="Pyr_redox_2"/>
    <property type="match status" value="1"/>
</dbReference>
<feature type="domain" description="FAD/NAD(P)-binding" evidence="2">
    <location>
        <begin position="4"/>
        <end position="114"/>
    </location>
</feature>
<proteinExistence type="predicted"/>
<dbReference type="InterPro" id="IPR036188">
    <property type="entry name" value="FAD/NAD-bd_sf"/>
</dbReference>
<gene>
    <name evidence="3" type="ORF">ITX44_35965</name>
</gene>
<feature type="region of interest" description="Disordered" evidence="1">
    <location>
        <begin position="178"/>
        <end position="210"/>
    </location>
</feature>
<sequence length="210" mass="21745">MDRHIVVLGGGAAGTLAAKRLRCYCDSPDVSVLIVDGTRTPGTVPLAAADRYGPQALRLPEHLYLRDGIDVRHVEVAAVDLARAEVCLRDGTTVPYDVLVVATGTPSAADGAGSKGAGYVTRCGGPVDGLGPVRVDPATRRSRTDPLVYAIDAAVGEQHPTGQVLHAQAERLARSVRGYLAGNPSPPKRAAVPPRRGGKGTHMGPSLPAP</sequence>
<dbReference type="SUPFAM" id="SSF51905">
    <property type="entry name" value="FAD/NAD(P)-binding domain"/>
    <property type="match status" value="1"/>
</dbReference>